<evidence type="ECO:0000313" key="6">
    <source>
        <dbReference type="Proteomes" id="UP000244093"/>
    </source>
</evidence>
<dbReference type="GO" id="GO:0005975">
    <property type="term" value="P:carbohydrate metabolic process"/>
    <property type="evidence" value="ECO:0007669"/>
    <property type="project" value="InterPro"/>
</dbReference>
<proteinExistence type="predicted"/>
<dbReference type="InterPro" id="IPR018485">
    <property type="entry name" value="FGGY_C"/>
</dbReference>
<dbReference type="PANTHER" id="PTHR43095:SF2">
    <property type="entry name" value="GLUCONOKINASE"/>
    <property type="match status" value="1"/>
</dbReference>
<gene>
    <name evidence="5" type="ORF">B7O98_01590</name>
</gene>
<evidence type="ECO:0008006" key="7">
    <source>
        <dbReference type="Google" id="ProtNLM"/>
    </source>
</evidence>
<dbReference type="PIRSF" id="PIRSF000538">
    <property type="entry name" value="GlpK"/>
    <property type="match status" value="1"/>
</dbReference>
<evidence type="ECO:0000259" key="3">
    <source>
        <dbReference type="Pfam" id="PF00370"/>
    </source>
</evidence>
<dbReference type="AlphaFoldDB" id="A0A2R7Y6Y9"/>
<name>A0A2R7Y6Y9_9CREN</name>
<reference evidence="5" key="1">
    <citation type="submission" date="2017-04" db="EMBL/GenBank/DDBJ databases">
        <authorList>
            <person name="Afonso C.L."/>
            <person name="Miller P.J."/>
            <person name="Scott M.A."/>
            <person name="Spackman E."/>
            <person name="Goraichik I."/>
            <person name="Dimitrov K.M."/>
            <person name="Suarez D.L."/>
            <person name="Swayne D.E."/>
        </authorList>
    </citation>
    <scope>NUCLEOTIDE SEQUENCE</scope>
    <source>
        <strain evidence="5">NZ3</strain>
    </source>
</reference>
<evidence type="ECO:0000313" key="5">
    <source>
        <dbReference type="EMBL" id="PUA33157.1"/>
    </source>
</evidence>
<feature type="domain" description="Carbohydrate kinase FGGY N-terminal" evidence="3">
    <location>
        <begin position="2"/>
        <end position="261"/>
    </location>
</feature>
<reference evidence="5" key="2">
    <citation type="journal article" date="2018" name="Syst. Appl. Microbiol.">
        <title>A new symbiotic nanoarchaeote (Candidatus Nanoclepta minutus) and its host (Zestosphaera tikiterensis gen. nov., sp. nov.) from a New Zealand hot spring.</title>
        <authorList>
            <person name="St John E."/>
            <person name="Liu Y."/>
            <person name="Podar M."/>
            <person name="Stott M.B."/>
            <person name="Meneghin J."/>
            <person name="Chen Z."/>
            <person name="Lagutin K."/>
            <person name="Mitchell K."/>
            <person name="Reysenbach A.L."/>
        </authorList>
    </citation>
    <scope>NUCLEOTIDE SEQUENCE [LARGE SCALE GENOMIC DNA]</scope>
    <source>
        <strain evidence="5">NZ3</strain>
    </source>
</reference>
<dbReference type="Proteomes" id="UP000244093">
    <property type="component" value="Unassembled WGS sequence"/>
</dbReference>
<dbReference type="PANTHER" id="PTHR43095">
    <property type="entry name" value="SUGAR KINASE"/>
    <property type="match status" value="1"/>
</dbReference>
<evidence type="ECO:0000256" key="1">
    <source>
        <dbReference type="ARBA" id="ARBA00022679"/>
    </source>
</evidence>
<dbReference type="InterPro" id="IPR000577">
    <property type="entry name" value="Carb_kinase_FGGY"/>
</dbReference>
<organism evidence="5 6">
    <name type="scientific">Zestosphaera tikiterensis</name>
    <dbReference type="NCBI Taxonomy" id="1973259"/>
    <lineage>
        <taxon>Archaea</taxon>
        <taxon>Thermoproteota</taxon>
        <taxon>Thermoprotei</taxon>
        <taxon>Desulfurococcales</taxon>
        <taxon>Desulfurococcaceae</taxon>
        <taxon>Zestosphaera</taxon>
    </lineage>
</organism>
<dbReference type="Pfam" id="PF02782">
    <property type="entry name" value="FGGY_C"/>
    <property type="match status" value="1"/>
</dbReference>
<dbReference type="SUPFAM" id="SSF53067">
    <property type="entry name" value="Actin-like ATPase domain"/>
    <property type="match status" value="2"/>
</dbReference>
<keyword evidence="1" id="KW-0808">Transferase</keyword>
<protein>
    <recommendedName>
        <fullName evidence="7">Carbohydrate kinase</fullName>
    </recommendedName>
</protein>
<dbReference type="Pfam" id="PF00370">
    <property type="entry name" value="FGGY_N"/>
    <property type="match status" value="1"/>
</dbReference>
<keyword evidence="2" id="KW-0418">Kinase</keyword>
<evidence type="ECO:0000256" key="2">
    <source>
        <dbReference type="ARBA" id="ARBA00022777"/>
    </source>
</evidence>
<evidence type="ECO:0000259" key="4">
    <source>
        <dbReference type="Pfam" id="PF02782"/>
    </source>
</evidence>
<sequence>MYIFAYDVGTSSIKTVLFDAANSTIRYKTTAKLNLYIPKPGHAEQSPDELWKALVDATNKVIDEAGVNPEDVMGIVMDTQMAGVVPLSRDGTPLTNILTWLDTRSAGYPRELFKGFPKIAGYNVFKLIKFLQISGGVPGKAGKDPLSKYVWLMNEQPDIYRETWKFLDVKGYLTYKMTGKTVISTDEANLTWLTDTRTPTAVVWSESLIKSVGLDASKLPEIKQPTDIVGTLAKEAAEELGLSKDVKVVVGCGDMTATAVGSGAVEDYEIHIYVGTSDWIIAHIPRRKIDVYHYMGCLPSAIPGRYMLIAEQETGSATIDWFLQTIFGEVKEDLYKKIDELASSIDPKNNKVLFLPWLFGERSPIDDPYVRGGIVNISLENRLEHVAQAVIEGIAFNVKWAYTYYKRLLNKEVDHVNIVGGGALYNSLCMFLASLLNTKVIRVTSAREASAIGASIIGLVGLKSFDFSIAKKIVKPEKIFNPDPELTKVLEERFKYFTKLYKNLKGFYREYLEKQVIS</sequence>
<comment type="caution">
    <text evidence="5">The sequence shown here is derived from an EMBL/GenBank/DDBJ whole genome shotgun (WGS) entry which is preliminary data.</text>
</comment>
<dbReference type="CDD" id="cd07805">
    <property type="entry name" value="ASKHA_NBD_FGGY_CvXK-like"/>
    <property type="match status" value="1"/>
</dbReference>
<dbReference type="EMBL" id="NBVN01000002">
    <property type="protein sequence ID" value="PUA33157.1"/>
    <property type="molecule type" value="Genomic_DNA"/>
</dbReference>
<dbReference type="InterPro" id="IPR018484">
    <property type="entry name" value="FGGY_N"/>
</dbReference>
<dbReference type="InterPro" id="IPR043129">
    <property type="entry name" value="ATPase_NBD"/>
</dbReference>
<accession>A0A2R7Y6Y9</accession>
<feature type="domain" description="Carbohydrate kinase FGGY C-terminal" evidence="4">
    <location>
        <begin position="272"/>
        <end position="460"/>
    </location>
</feature>
<dbReference type="Gene3D" id="3.30.420.40">
    <property type="match status" value="2"/>
</dbReference>
<dbReference type="GO" id="GO:0016301">
    <property type="term" value="F:kinase activity"/>
    <property type="evidence" value="ECO:0007669"/>
    <property type="project" value="UniProtKB-KW"/>
</dbReference>
<dbReference type="InterPro" id="IPR050406">
    <property type="entry name" value="FGGY_Carb_Kinase"/>
</dbReference>